<keyword evidence="4 7" id="KW-0812">Transmembrane</keyword>
<evidence type="ECO:0000259" key="8">
    <source>
        <dbReference type="Pfam" id="PF02706"/>
    </source>
</evidence>
<dbReference type="GO" id="GO:0005886">
    <property type="term" value="C:plasma membrane"/>
    <property type="evidence" value="ECO:0007669"/>
    <property type="project" value="UniProtKB-SubCell"/>
</dbReference>
<feature type="domain" description="Polysaccharide chain length determinant N-terminal" evidence="8">
    <location>
        <begin position="3"/>
        <end position="66"/>
    </location>
</feature>
<feature type="transmembrane region" description="Helical" evidence="7">
    <location>
        <begin position="169"/>
        <end position="190"/>
    </location>
</feature>
<reference evidence="9 10" key="1">
    <citation type="submission" date="2017-11" db="EMBL/GenBank/DDBJ databases">
        <title>Evolution of Phototrophy in the Chloroflexi Phylum Driven by Horizontal Gene Transfer.</title>
        <authorList>
            <person name="Ward L.M."/>
            <person name="Hemp J."/>
            <person name="Shih P.M."/>
            <person name="Mcglynn S.E."/>
            <person name="Fischer W."/>
        </authorList>
    </citation>
    <scope>NUCLEOTIDE SEQUENCE [LARGE SCALE GENOMIC DNA]</scope>
    <source>
        <strain evidence="9">CP2_2F</strain>
    </source>
</reference>
<keyword evidence="3" id="KW-1003">Cell membrane</keyword>
<comment type="similarity">
    <text evidence="2">Belongs to the CpsC/CapA family.</text>
</comment>
<evidence type="ECO:0000313" key="10">
    <source>
        <dbReference type="Proteomes" id="UP000228921"/>
    </source>
</evidence>
<evidence type="ECO:0000256" key="4">
    <source>
        <dbReference type="ARBA" id="ARBA00022692"/>
    </source>
</evidence>
<dbReference type="Pfam" id="PF02706">
    <property type="entry name" value="Wzz"/>
    <property type="match status" value="1"/>
</dbReference>
<gene>
    <name evidence="9" type="ORF">CUN51_07460</name>
</gene>
<evidence type="ECO:0000256" key="5">
    <source>
        <dbReference type="ARBA" id="ARBA00022989"/>
    </source>
</evidence>
<sequence length="217" mass="24059">MQLSDYVRILARRGWLIVLAVALTAGSAFLFSRLQTPVYRATQKILIQPARNDFGLAQTLKQLMSSWATRLDADERANDVIRALNLDMTPAQLRSMVTISTNLDTLLINIDVDMPDIETAGRVARTYGEQFVQWRNQSNAPLRLEDRINAELIDQPVIGLFRPNTAFNVAAGALLGILIGGSAVFVLEYLSANILRRREDVERALNLPVLGALPTAD</sequence>
<evidence type="ECO:0000256" key="2">
    <source>
        <dbReference type="ARBA" id="ARBA00006683"/>
    </source>
</evidence>
<evidence type="ECO:0000256" key="3">
    <source>
        <dbReference type="ARBA" id="ARBA00022475"/>
    </source>
</evidence>
<name>A0A2M8NYV6_9CHLR</name>
<comment type="subcellular location">
    <subcellularLocation>
        <location evidence="1">Cell membrane</location>
        <topology evidence="1">Multi-pass membrane protein</topology>
    </subcellularLocation>
</comment>
<proteinExistence type="inferred from homology"/>
<evidence type="ECO:0000313" key="9">
    <source>
        <dbReference type="EMBL" id="PJF30481.1"/>
    </source>
</evidence>
<keyword evidence="6 7" id="KW-0472">Membrane</keyword>
<organism evidence="9 10">
    <name type="scientific">Candidatus Thermofonsia Clade 1 bacterium</name>
    <dbReference type="NCBI Taxonomy" id="2364210"/>
    <lineage>
        <taxon>Bacteria</taxon>
        <taxon>Bacillati</taxon>
        <taxon>Chloroflexota</taxon>
        <taxon>Candidatus Thermofontia</taxon>
        <taxon>Candidatus Thermofonsia Clade 1</taxon>
    </lineage>
</organism>
<dbReference type="InterPro" id="IPR050445">
    <property type="entry name" value="Bact_polysacc_biosynth/exp"/>
</dbReference>
<dbReference type="AlphaFoldDB" id="A0A2M8NYV6"/>
<dbReference type="EMBL" id="PGTK01000009">
    <property type="protein sequence ID" value="PJF30481.1"/>
    <property type="molecule type" value="Genomic_DNA"/>
</dbReference>
<feature type="transmembrane region" description="Helical" evidence="7">
    <location>
        <begin position="12"/>
        <end position="31"/>
    </location>
</feature>
<protein>
    <recommendedName>
        <fullName evidence="8">Polysaccharide chain length determinant N-terminal domain-containing protein</fullName>
    </recommendedName>
</protein>
<dbReference type="GO" id="GO:0004713">
    <property type="term" value="F:protein tyrosine kinase activity"/>
    <property type="evidence" value="ECO:0007669"/>
    <property type="project" value="TreeGrafter"/>
</dbReference>
<accession>A0A2M8NYV6</accession>
<evidence type="ECO:0000256" key="1">
    <source>
        <dbReference type="ARBA" id="ARBA00004651"/>
    </source>
</evidence>
<comment type="caution">
    <text evidence="9">The sequence shown here is derived from an EMBL/GenBank/DDBJ whole genome shotgun (WGS) entry which is preliminary data.</text>
</comment>
<evidence type="ECO:0000256" key="6">
    <source>
        <dbReference type="ARBA" id="ARBA00023136"/>
    </source>
</evidence>
<dbReference type="Proteomes" id="UP000228921">
    <property type="component" value="Unassembled WGS sequence"/>
</dbReference>
<keyword evidence="5 7" id="KW-1133">Transmembrane helix</keyword>
<dbReference type="InterPro" id="IPR003856">
    <property type="entry name" value="LPS_length_determ_N"/>
</dbReference>
<dbReference type="PANTHER" id="PTHR32309:SF13">
    <property type="entry name" value="FERRIC ENTEROBACTIN TRANSPORT PROTEIN FEPE"/>
    <property type="match status" value="1"/>
</dbReference>
<evidence type="ECO:0000256" key="7">
    <source>
        <dbReference type="SAM" id="Phobius"/>
    </source>
</evidence>
<dbReference type="PANTHER" id="PTHR32309">
    <property type="entry name" value="TYROSINE-PROTEIN KINASE"/>
    <property type="match status" value="1"/>
</dbReference>